<evidence type="ECO:0000313" key="2">
    <source>
        <dbReference type="Proteomes" id="UP001139179"/>
    </source>
</evidence>
<dbReference type="EMBL" id="JAMBOL010000047">
    <property type="protein sequence ID" value="MCM3716615.1"/>
    <property type="molecule type" value="Genomic_DNA"/>
</dbReference>
<accession>A0A9X2IQR0</accession>
<organism evidence="1 2">
    <name type="scientific">Halalkalibacter oceani</name>
    <dbReference type="NCBI Taxonomy" id="1653776"/>
    <lineage>
        <taxon>Bacteria</taxon>
        <taxon>Bacillati</taxon>
        <taxon>Bacillota</taxon>
        <taxon>Bacilli</taxon>
        <taxon>Bacillales</taxon>
        <taxon>Bacillaceae</taxon>
        <taxon>Halalkalibacter</taxon>
    </lineage>
</organism>
<comment type="caution">
    <text evidence="1">The sequence shown here is derived from an EMBL/GenBank/DDBJ whole genome shotgun (WGS) entry which is preliminary data.</text>
</comment>
<dbReference type="AlphaFoldDB" id="A0A9X2IQR0"/>
<sequence>MKAVPFYGVNIDDPFLGHIPQYWRFQKHHVKGKLFEHEDGSFSYELFHESFKGNVQKNNFFDFDEALMNAETWIDTWYHVQGRLLALK</sequence>
<keyword evidence="2" id="KW-1185">Reference proteome</keyword>
<protein>
    <submittedName>
        <fullName evidence="1">Uncharacterized protein</fullName>
    </submittedName>
</protein>
<dbReference type="RefSeq" id="WP_251225263.1">
    <property type="nucleotide sequence ID" value="NZ_JAMBOL010000047.1"/>
</dbReference>
<proteinExistence type="predicted"/>
<gene>
    <name evidence="1" type="ORF">M3202_21470</name>
</gene>
<reference evidence="1" key="1">
    <citation type="submission" date="2022-05" db="EMBL/GenBank/DDBJ databases">
        <title>Comparative Genomics of Spacecraft Associated Microbes.</title>
        <authorList>
            <person name="Tran M.T."/>
            <person name="Wright A."/>
            <person name="Seuylemezian A."/>
            <person name="Eisen J."/>
            <person name="Coil D."/>
        </authorList>
    </citation>
    <scope>NUCLEOTIDE SEQUENCE</scope>
    <source>
        <strain evidence="1">214.1.1</strain>
    </source>
</reference>
<evidence type="ECO:0000313" key="1">
    <source>
        <dbReference type="EMBL" id="MCM3716615.1"/>
    </source>
</evidence>
<dbReference type="Proteomes" id="UP001139179">
    <property type="component" value="Unassembled WGS sequence"/>
</dbReference>
<name>A0A9X2IQR0_9BACI</name>